<evidence type="ECO:0000313" key="2">
    <source>
        <dbReference type="EMBL" id="EET61943.1"/>
    </source>
</evidence>
<gene>
    <name evidence="2" type="ORF">BRYFOR_06137</name>
</gene>
<keyword evidence="3" id="KW-1185">Reference proteome</keyword>
<accession>C6LBZ0</accession>
<feature type="region of interest" description="Disordered" evidence="1">
    <location>
        <begin position="1"/>
        <end position="26"/>
    </location>
</feature>
<feature type="compositionally biased region" description="Polar residues" evidence="1">
    <location>
        <begin position="8"/>
        <end position="18"/>
    </location>
</feature>
<dbReference type="EMBL" id="ACCL02000004">
    <property type="protein sequence ID" value="EET61943.1"/>
    <property type="molecule type" value="Genomic_DNA"/>
</dbReference>
<evidence type="ECO:0000256" key="1">
    <source>
        <dbReference type="SAM" id="MobiDB-lite"/>
    </source>
</evidence>
<reference evidence="2" key="1">
    <citation type="submission" date="2009-07" db="EMBL/GenBank/DDBJ databases">
        <authorList>
            <person name="Weinstock G."/>
            <person name="Sodergren E."/>
            <person name="Clifton S."/>
            <person name="Fulton L."/>
            <person name="Fulton B."/>
            <person name="Courtney L."/>
            <person name="Fronick C."/>
            <person name="Harrison M."/>
            <person name="Strong C."/>
            <person name="Farmer C."/>
            <person name="Delahaunty K."/>
            <person name="Markovic C."/>
            <person name="Hall O."/>
            <person name="Minx P."/>
            <person name="Tomlinson C."/>
            <person name="Mitreva M."/>
            <person name="Nelson J."/>
            <person name="Hou S."/>
            <person name="Wollam A."/>
            <person name="Pepin K.H."/>
            <person name="Johnson M."/>
            <person name="Bhonagiri V."/>
            <person name="Nash W.E."/>
            <person name="Warren W."/>
            <person name="Chinwalla A."/>
            <person name="Mardis E.R."/>
            <person name="Wilson R.K."/>
        </authorList>
    </citation>
    <scope>NUCLEOTIDE SEQUENCE [LARGE SCALE GENOMIC DNA]</scope>
    <source>
        <strain evidence="2">DSM 14469</strain>
    </source>
</reference>
<organism evidence="2 3">
    <name type="scientific">Marvinbryantia formatexigens DSM 14469</name>
    <dbReference type="NCBI Taxonomy" id="478749"/>
    <lineage>
        <taxon>Bacteria</taxon>
        <taxon>Bacillati</taxon>
        <taxon>Bacillota</taxon>
        <taxon>Clostridia</taxon>
        <taxon>Lachnospirales</taxon>
        <taxon>Lachnospiraceae</taxon>
        <taxon>Marvinbryantia</taxon>
    </lineage>
</organism>
<sequence length="94" mass="10225">MARKLTPCSESGSAQQESPAADSRRHITGIRHHIAAARTRCFFDFAAPPIGQLSSQTRLLRRLRHASKAVAMLAKSAKAAYRPGCSYMVPDSLS</sequence>
<dbReference type="Proteomes" id="UP000005561">
    <property type="component" value="Unassembled WGS sequence"/>
</dbReference>
<protein>
    <submittedName>
        <fullName evidence="2">Uncharacterized protein</fullName>
    </submittedName>
</protein>
<proteinExistence type="predicted"/>
<name>C6LBZ0_9FIRM</name>
<dbReference type="AlphaFoldDB" id="C6LBZ0"/>
<comment type="caution">
    <text evidence="2">The sequence shown here is derived from an EMBL/GenBank/DDBJ whole genome shotgun (WGS) entry which is preliminary data.</text>
</comment>
<evidence type="ECO:0000313" key="3">
    <source>
        <dbReference type="Proteomes" id="UP000005561"/>
    </source>
</evidence>